<proteinExistence type="predicted"/>
<dbReference type="OrthoDB" id="3693644at2"/>
<dbReference type="Pfam" id="PF02517">
    <property type="entry name" value="Rce1-like"/>
    <property type="match status" value="1"/>
</dbReference>
<keyword evidence="1" id="KW-1133">Transmembrane helix</keyword>
<comment type="caution">
    <text evidence="3">The sequence shown here is derived from an EMBL/GenBank/DDBJ whole genome shotgun (WGS) entry which is preliminary data.</text>
</comment>
<feature type="transmembrane region" description="Helical" evidence="1">
    <location>
        <begin position="144"/>
        <end position="165"/>
    </location>
</feature>
<dbReference type="GO" id="GO:0008237">
    <property type="term" value="F:metallopeptidase activity"/>
    <property type="evidence" value="ECO:0007669"/>
    <property type="project" value="UniProtKB-KW"/>
</dbReference>
<evidence type="ECO:0000313" key="4">
    <source>
        <dbReference type="Proteomes" id="UP000240259"/>
    </source>
</evidence>
<name>A0A2T4INN3_9HYPH</name>
<dbReference type="InterPro" id="IPR003675">
    <property type="entry name" value="Rce1/LyrA-like_dom"/>
</dbReference>
<sequence>MTSFLNLVRRHQLTAFFSLALALTWLAFIPFYLSNGDSIPWFTFGPMVAGFIVAALSGGWASVKAILASMVKWRVHPFWYLVAFGLPFGAQLASILINPQFGAAAPAWGNIPAFSQILPIVALYAVFSGPLGEEPGWRGFATPRLLAGHSALAGSLILGVIWAIWHFPLGLVGDLSLYGTINVVLAAVVFTWLYQNTGSVLLAILMHVTHQNSVRFLGKVFTGGDYVQQQWIGVAIWAAIAIAIVAFYGSESFARRPRAEVAVASAV</sequence>
<protein>
    <submittedName>
        <fullName evidence="3">CPBP family intramembrane metalloprotease</fullName>
    </submittedName>
</protein>
<evidence type="ECO:0000313" key="3">
    <source>
        <dbReference type="EMBL" id="PTE07271.1"/>
    </source>
</evidence>
<evidence type="ECO:0000256" key="1">
    <source>
        <dbReference type="SAM" id="Phobius"/>
    </source>
</evidence>
<keyword evidence="1" id="KW-0812">Transmembrane</keyword>
<feature type="transmembrane region" description="Helical" evidence="1">
    <location>
        <begin position="230"/>
        <end position="248"/>
    </location>
</feature>
<feature type="transmembrane region" description="Helical" evidence="1">
    <location>
        <begin position="201"/>
        <end position="218"/>
    </location>
</feature>
<keyword evidence="3" id="KW-0482">Metalloprotease</keyword>
<dbReference type="EMBL" id="PZJX01000050">
    <property type="protein sequence ID" value="PTE07271.1"/>
    <property type="molecule type" value="Genomic_DNA"/>
</dbReference>
<feature type="domain" description="CAAX prenyl protease 2/Lysostaphin resistance protein A-like" evidence="2">
    <location>
        <begin position="119"/>
        <end position="210"/>
    </location>
</feature>
<feature type="transmembrane region" description="Helical" evidence="1">
    <location>
        <begin position="12"/>
        <end position="33"/>
    </location>
</feature>
<dbReference type="GO" id="GO:0080120">
    <property type="term" value="P:CAAX-box protein maturation"/>
    <property type="evidence" value="ECO:0007669"/>
    <property type="project" value="UniProtKB-ARBA"/>
</dbReference>
<dbReference type="PANTHER" id="PTHR35797:SF1">
    <property type="entry name" value="PROTEASE"/>
    <property type="match status" value="1"/>
</dbReference>
<feature type="transmembrane region" description="Helical" evidence="1">
    <location>
        <begin position="113"/>
        <end position="132"/>
    </location>
</feature>
<feature type="transmembrane region" description="Helical" evidence="1">
    <location>
        <begin position="78"/>
        <end position="101"/>
    </location>
</feature>
<gene>
    <name evidence="3" type="ORF">C9427_26540</name>
</gene>
<keyword evidence="3" id="KW-0645">Protease</keyword>
<feature type="transmembrane region" description="Helical" evidence="1">
    <location>
        <begin position="177"/>
        <end position="194"/>
    </location>
</feature>
<dbReference type="Proteomes" id="UP000240259">
    <property type="component" value="Unassembled WGS sequence"/>
</dbReference>
<dbReference type="PANTHER" id="PTHR35797">
    <property type="entry name" value="PROTEASE-RELATED"/>
    <property type="match status" value="1"/>
</dbReference>
<dbReference type="AlphaFoldDB" id="A0A2T4INN3"/>
<dbReference type="GO" id="GO:0006508">
    <property type="term" value="P:proteolysis"/>
    <property type="evidence" value="ECO:0007669"/>
    <property type="project" value="UniProtKB-KW"/>
</dbReference>
<feature type="transmembrane region" description="Helical" evidence="1">
    <location>
        <begin position="39"/>
        <end position="66"/>
    </location>
</feature>
<organism evidence="3 4">
    <name type="scientific">Mesorhizobium helmanticense</name>
    <dbReference type="NCBI Taxonomy" id="1776423"/>
    <lineage>
        <taxon>Bacteria</taxon>
        <taxon>Pseudomonadati</taxon>
        <taxon>Pseudomonadota</taxon>
        <taxon>Alphaproteobacteria</taxon>
        <taxon>Hyphomicrobiales</taxon>
        <taxon>Phyllobacteriaceae</taxon>
        <taxon>Mesorhizobium</taxon>
    </lineage>
</organism>
<dbReference type="RefSeq" id="WP_107652021.1">
    <property type="nucleotide sequence ID" value="NZ_PZJX01000050.1"/>
</dbReference>
<dbReference type="GO" id="GO:0004175">
    <property type="term" value="F:endopeptidase activity"/>
    <property type="evidence" value="ECO:0007669"/>
    <property type="project" value="UniProtKB-ARBA"/>
</dbReference>
<accession>A0A2T4INN3</accession>
<keyword evidence="4" id="KW-1185">Reference proteome</keyword>
<dbReference type="InterPro" id="IPR042150">
    <property type="entry name" value="MmRce1-like"/>
</dbReference>
<reference evidence="3 4" key="1">
    <citation type="submission" date="2018-03" db="EMBL/GenBank/DDBJ databases">
        <title>Genome sequence of the symbiotic type strain Mesorhizobium helmanticense CSLC115NT isolated from Lotus corniculatus nodules.</title>
        <authorList>
            <person name="Sannazzaro A.I."/>
            <person name="Torres Tejerizo G.A."/>
            <person name="Dip D."/>
            <person name="Caballero M."/>
            <person name="Pistorio M."/>
            <person name="Estrella M.J."/>
        </authorList>
    </citation>
    <scope>NUCLEOTIDE SEQUENCE [LARGE SCALE GENOMIC DNA]</scope>
    <source>
        <strain evidence="3 4">CSLC115N</strain>
    </source>
</reference>
<keyword evidence="3" id="KW-0378">Hydrolase</keyword>
<keyword evidence="1" id="KW-0472">Membrane</keyword>
<evidence type="ECO:0000259" key="2">
    <source>
        <dbReference type="Pfam" id="PF02517"/>
    </source>
</evidence>